<dbReference type="Gene3D" id="3.90.1380.10">
    <property type="entry name" value="Threonine synthase, N-terminal domain"/>
    <property type="match status" value="1"/>
</dbReference>
<dbReference type="Pfam" id="PF14821">
    <property type="entry name" value="Thr_synth_N"/>
    <property type="match status" value="1"/>
</dbReference>
<evidence type="ECO:0000256" key="12">
    <source>
        <dbReference type="PIRSR" id="PIRSR604450-51"/>
    </source>
</evidence>
<keyword evidence="9" id="KW-0456">Lyase</keyword>
<dbReference type="Gene3D" id="3.40.50.1100">
    <property type="match status" value="2"/>
</dbReference>
<dbReference type="Pfam" id="PF00291">
    <property type="entry name" value="PALP"/>
    <property type="match status" value="1"/>
</dbReference>
<evidence type="ECO:0000256" key="9">
    <source>
        <dbReference type="ARBA" id="ARBA00023239"/>
    </source>
</evidence>
<evidence type="ECO:0000256" key="1">
    <source>
        <dbReference type="ARBA" id="ARBA00001933"/>
    </source>
</evidence>
<dbReference type="InterPro" id="IPR001926">
    <property type="entry name" value="TrpB-like_PALP"/>
</dbReference>
<sequence length="464" mass="48672">MNYVSTRGGAAPTTFRDALLRGMAPDGGLYMPARWPTLSAGDLRAAAARPYVDLAADILGLFAGESLPPAAVRAAADRLTGTFHHAAITPLVQLEPNLWVLELFHGPTAAFKDLAMQMMAVMTDAALEGTGQRLLLLTATSGDTGAAAVRAFAGAESVDLAVLHPLDRVSPVQRRQMTTVDAPNVLNLAVRGDFDDCQRLVKAILADETLREGRRVSSVNSINWGRLAGQVPYYVAAASALGAPHVTPRFVVPTGNFGDAFAGWVARAMGVPLTLIAAVNRNDALARALNHGRYERTAANPTASVSMDVQAPSNFERLLFEATGRDADATRGFFETFARDGAVDLAPDLLAALRADAAAVSIDEDRTRAEIAHAWKAYGRVICPHTAVALAAARDMAREGGPVVALSTAHPAKFPESVAPVLGFEPPVPPALAAITGGKERLTVIDADLDQALDAVKALAGASP</sequence>
<gene>
    <name evidence="15" type="ORF">MBEBAB_2797</name>
</gene>
<dbReference type="GO" id="GO:0004795">
    <property type="term" value="F:threonine synthase activity"/>
    <property type="evidence" value="ECO:0007669"/>
    <property type="project" value="UniProtKB-UniRule"/>
</dbReference>
<reference evidence="16" key="1">
    <citation type="journal article" date="2013" name="Genome Announc.">
        <title>Draft Genome Sequence of the Dimorphic Prosthecate Bacterium Brevundimonas abyssalis TAR-001T.</title>
        <authorList>
            <person name="Tsubouchi T."/>
            <person name="Nishi S."/>
            <person name="Usui K."/>
            <person name="Shimane Y."/>
            <person name="Takaki Y."/>
            <person name="Maruyama T."/>
            <person name="Hatada Y."/>
        </authorList>
    </citation>
    <scope>NUCLEOTIDE SEQUENCE [LARGE SCALE GENOMIC DNA]</scope>
    <source>
        <strain evidence="16">TAR-001</strain>
    </source>
</reference>
<dbReference type="AlphaFoldDB" id="A0A8E0TSJ4"/>
<evidence type="ECO:0000256" key="11">
    <source>
        <dbReference type="NCBIfam" id="TIGR00260"/>
    </source>
</evidence>
<feature type="domain" description="Tryptophan synthase beta chain-like PALP" evidence="13">
    <location>
        <begin position="87"/>
        <end position="398"/>
    </location>
</feature>
<dbReference type="InterPro" id="IPR000634">
    <property type="entry name" value="Ser/Thr_deHydtase_PyrdxlP-BS"/>
</dbReference>
<feature type="domain" description="Threonine synthase N-terminal" evidence="14">
    <location>
        <begin position="2"/>
        <end position="75"/>
    </location>
</feature>
<dbReference type="PANTHER" id="PTHR42690">
    <property type="entry name" value="THREONINE SYNTHASE FAMILY MEMBER"/>
    <property type="match status" value="1"/>
</dbReference>
<evidence type="ECO:0000256" key="5">
    <source>
        <dbReference type="ARBA" id="ARBA00018679"/>
    </source>
</evidence>
<dbReference type="SUPFAM" id="SSF53686">
    <property type="entry name" value="Tryptophan synthase beta subunit-like PLP-dependent enzymes"/>
    <property type="match status" value="1"/>
</dbReference>
<dbReference type="UniPathway" id="UPA00050">
    <property type="reaction ID" value="UER00065"/>
</dbReference>
<evidence type="ECO:0000256" key="6">
    <source>
        <dbReference type="ARBA" id="ARBA00022605"/>
    </source>
</evidence>
<evidence type="ECO:0000256" key="2">
    <source>
        <dbReference type="ARBA" id="ARBA00004979"/>
    </source>
</evidence>
<dbReference type="EMBL" id="BATC01000085">
    <property type="protein sequence ID" value="GAD60547.1"/>
    <property type="molecule type" value="Genomic_DNA"/>
</dbReference>
<evidence type="ECO:0000256" key="4">
    <source>
        <dbReference type="ARBA" id="ARBA00013028"/>
    </source>
</evidence>
<keyword evidence="8 12" id="KW-0663">Pyridoxal phosphate</keyword>
<keyword evidence="16" id="KW-1185">Reference proteome</keyword>
<dbReference type="GO" id="GO:0009088">
    <property type="term" value="P:threonine biosynthetic process"/>
    <property type="evidence" value="ECO:0007669"/>
    <property type="project" value="UniProtKB-UniRule"/>
</dbReference>
<proteinExistence type="inferred from homology"/>
<dbReference type="EC" id="4.2.3.1" evidence="4 11"/>
<dbReference type="Proteomes" id="UP000016569">
    <property type="component" value="Unassembled WGS sequence"/>
</dbReference>
<dbReference type="GO" id="GO:0030170">
    <property type="term" value="F:pyridoxal phosphate binding"/>
    <property type="evidence" value="ECO:0007669"/>
    <property type="project" value="InterPro"/>
</dbReference>
<dbReference type="InterPro" id="IPR029144">
    <property type="entry name" value="Thr_synth_N"/>
</dbReference>
<feature type="modified residue" description="N6-(pyridoxal phosphate)lysine" evidence="12">
    <location>
        <position position="112"/>
    </location>
</feature>
<evidence type="ECO:0000313" key="15">
    <source>
        <dbReference type="EMBL" id="GAD60547.1"/>
    </source>
</evidence>
<keyword evidence="7" id="KW-0791">Threonine biosynthesis</keyword>
<comment type="catalytic activity">
    <reaction evidence="10">
        <text>O-phospho-L-homoserine + H2O = L-threonine + phosphate</text>
        <dbReference type="Rhea" id="RHEA:10840"/>
        <dbReference type="ChEBI" id="CHEBI:15377"/>
        <dbReference type="ChEBI" id="CHEBI:43474"/>
        <dbReference type="ChEBI" id="CHEBI:57590"/>
        <dbReference type="ChEBI" id="CHEBI:57926"/>
        <dbReference type="EC" id="4.2.3.1"/>
    </reaction>
</comment>
<protein>
    <recommendedName>
        <fullName evidence="5 11">Threonine synthase</fullName>
        <ecNumber evidence="4 11">4.2.3.1</ecNumber>
    </recommendedName>
</protein>
<dbReference type="NCBIfam" id="TIGR00260">
    <property type="entry name" value="thrC"/>
    <property type="match status" value="1"/>
</dbReference>
<evidence type="ECO:0000259" key="13">
    <source>
        <dbReference type="Pfam" id="PF00291"/>
    </source>
</evidence>
<keyword evidence="6" id="KW-0028">Amino-acid biosynthesis</keyword>
<comment type="cofactor">
    <cofactor evidence="1 12">
        <name>pyridoxal 5'-phosphate</name>
        <dbReference type="ChEBI" id="CHEBI:597326"/>
    </cofactor>
</comment>
<evidence type="ECO:0000256" key="3">
    <source>
        <dbReference type="ARBA" id="ARBA00005517"/>
    </source>
</evidence>
<dbReference type="InterPro" id="IPR051166">
    <property type="entry name" value="Threonine_Synthase"/>
</dbReference>
<evidence type="ECO:0000256" key="10">
    <source>
        <dbReference type="ARBA" id="ARBA00049144"/>
    </source>
</evidence>
<dbReference type="PROSITE" id="PS00165">
    <property type="entry name" value="DEHYDRATASE_SER_THR"/>
    <property type="match status" value="1"/>
</dbReference>
<evidence type="ECO:0000259" key="14">
    <source>
        <dbReference type="Pfam" id="PF14821"/>
    </source>
</evidence>
<evidence type="ECO:0000313" key="16">
    <source>
        <dbReference type="Proteomes" id="UP000016569"/>
    </source>
</evidence>
<comment type="pathway">
    <text evidence="2">Amino-acid biosynthesis; L-threonine biosynthesis; L-threonine from L-aspartate: step 5/5.</text>
</comment>
<dbReference type="InterPro" id="IPR037158">
    <property type="entry name" value="Thr_synth_N_sf"/>
</dbReference>
<evidence type="ECO:0000256" key="7">
    <source>
        <dbReference type="ARBA" id="ARBA00022697"/>
    </source>
</evidence>
<accession>A0A8E0TSJ4</accession>
<dbReference type="InterPro" id="IPR004450">
    <property type="entry name" value="Thr_synthase-like"/>
</dbReference>
<evidence type="ECO:0000256" key="8">
    <source>
        <dbReference type="ARBA" id="ARBA00022898"/>
    </source>
</evidence>
<comment type="similarity">
    <text evidence="3">Belongs to the threonine synthase family.</text>
</comment>
<organism evidence="15 16">
    <name type="scientific">Brevundimonas abyssalis TAR-001</name>
    <dbReference type="NCBI Taxonomy" id="1391729"/>
    <lineage>
        <taxon>Bacteria</taxon>
        <taxon>Pseudomonadati</taxon>
        <taxon>Pseudomonadota</taxon>
        <taxon>Alphaproteobacteria</taxon>
        <taxon>Caulobacterales</taxon>
        <taxon>Caulobacteraceae</taxon>
        <taxon>Brevundimonas</taxon>
    </lineage>
</organism>
<comment type="caution">
    <text evidence="15">The sequence shown here is derived from an EMBL/GenBank/DDBJ whole genome shotgun (WGS) entry which is preliminary data.</text>
</comment>
<dbReference type="InterPro" id="IPR036052">
    <property type="entry name" value="TrpB-like_PALP_sf"/>
</dbReference>
<name>A0A8E0TSJ4_9CAUL</name>
<dbReference type="PANTHER" id="PTHR42690:SF1">
    <property type="entry name" value="THREONINE SYNTHASE-LIKE 2"/>
    <property type="match status" value="1"/>
</dbReference>